<dbReference type="RefSeq" id="WP_344415072.1">
    <property type="nucleotide sequence ID" value="NZ_BAAAQK010000005.1"/>
</dbReference>
<reference evidence="2 3" key="1">
    <citation type="journal article" date="2019" name="Int. J. Syst. Evol. Microbiol.">
        <title>The Global Catalogue of Microorganisms (GCM) 10K type strain sequencing project: providing services to taxonomists for standard genome sequencing and annotation.</title>
        <authorList>
            <consortium name="The Broad Institute Genomics Platform"/>
            <consortium name="The Broad Institute Genome Sequencing Center for Infectious Disease"/>
            <person name="Wu L."/>
            <person name="Ma J."/>
        </authorList>
    </citation>
    <scope>NUCLEOTIDE SEQUENCE [LARGE SCALE GENOMIC DNA]</scope>
    <source>
        <strain evidence="2 3">JCM 16009</strain>
    </source>
</reference>
<gene>
    <name evidence="2" type="ORF">GCM10009836_21460</name>
</gene>
<sequence length="259" mass="27451">MNFTSDATVNGVRTRDFTVGDVPGVLWSGPEPGPLVLLGHGGGNDRHSPAMSGRAQRLVDGGFRAVSIDAPGHGGRPLTPVDERDRAIMARAMAAGEPLGDIVGRYNADIARRAVPEWRAVLDALDPGPVGYFGLNMGTAIGIPLIAAEPRIAAAVLGMFWPETVAATARTITVPIEFDLQWDDENIPREEGLALFDAFGSAEKSLHANSGRHKEVPRFEADSAVRFFARHLPVRPLSSAGPATVPQGSPTRGSRAIPQ</sequence>
<dbReference type="Proteomes" id="UP001500449">
    <property type="component" value="Unassembled WGS sequence"/>
</dbReference>
<protein>
    <recommendedName>
        <fullName evidence="4">Alpha/beta hydrolase</fullName>
    </recommendedName>
</protein>
<organism evidence="2 3">
    <name type="scientific">Pseudonocardia ailaonensis</name>
    <dbReference type="NCBI Taxonomy" id="367279"/>
    <lineage>
        <taxon>Bacteria</taxon>
        <taxon>Bacillati</taxon>
        <taxon>Actinomycetota</taxon>
        <taxon>Actinomycetes</taxon>
        <taxon>Pseudonocardiales</taxon>
        <taxon>Pseudonocardiaceae</taxon>
        <taxon>Pseudonocardia</taxon>
    </lineage>
</organism>
<dbReference type="Gene3D" id="3.40.50.1820">
    <property type="entry name" value="alpha/beta hydrolase"/>
    <property type="match status" value="1"/>
</dbReference>
<dbReference type="InterPro" id="IPR029058">
    <property type="entry name" value="AB_hydrolase_fold"/>
</dbReference>
<comment type="caution">
    <text evidence="2">The sequence shown here is derived from an EMBL/GenBank/DDBJ whole genome shotgun (WGS) entry which is preliminary data.</text>
</comment>
<evidence type="ECO:0000313" key="3">
    <source>
        <dbReference type="Proteomes" id="UP001500449"/>
    </source>
</evidence>
<accession>A0ABN2MYS0</accession>
<evidence type="ECO:0000313" key="2">
    <source>
        <dbReference type="EMBL" id="GAA1841760.1"/>
    </source>
</evidence>
<name>A0ABN2MYS0_9PSEU</name>
<evidence type="ECO:0008006" key="4">
    <source>
        <dbReference type="Google" id="ProtNLM"/>
    </source>
</evidence>
<proteinExistence type="predicted"/>
<keyword evidence="3" id="KW-1185">Reference proteome</keyword>
<dbReference type="SUPFAM" id="SSF53474">
    <property type="entry name" value="alpha/beta-Hydrolases"/>
    <property type="match status" value="1"/>
</dbReference>
<dbReference type="EMBL" id="BAAAQK010000005">
    <property type="protein sequence ID" value="GAA1841760.1"/>
    <property type="molecule type" value="Genomic_DNA"/>
</dbReference>
<feature type="region of interest" description="Disordered" evidence="1">
    <location>
        <begin position="238"/>
        <end position="259"/>
    </location>
</feature>
<evidence type="ECO:0000256" key="1">
    <source>
        <dbReference type="SAM" id="MobiDB-lite"/>
    </source>
</evidence>